<name>A0A485KLT6_9STRA</name>
<dbReference type="EMBL" id="CAADRA010005140">
    <property type="protein sequence ID" value="VFT85841.1"/>
    <property type="molecule type" value="Genomic_DNA"/>
</dbReference>
<organism evidence="2 3">
    <name type="scientific">Aphanomyces stellatus</name>
    <dbReference type="NCBI Taxonomy" id="120398"/>
    <lineage>
        <taxon>Eukaryota</taxon>
        <taxon>Sar</taxon>
        <taxon>Stramenopiles</taxon>
        <taxon>Oomycota</taxon>
        <taxon>Saprolegniomycetes</taxon>
        <taxon>Saprolegniales</taxon>
        <taxon>Verrucalvaceae</taxon>
        <taxon>Aphanomyces</taxon>
    </lineage>
</organism>
<dbReference type="PANTHER" id="PTHR11439">
    <property type="entry name" value="GAG-POL-RELATED RETROTRANSPOSON"/>
    <property type="match status" value="1"/>
</dbReference>
<reference evidence="2 3" key="1">
    <citation type="submission" date="2019-03" db="EMBL/GenBank/DDBJ databases">
        <authorList>
            <person name="Gaulin E."/>
            <person name="Dumas B."/>
        </authorList>
    </citation>
    <scope>NUCLEOTIDE SEQUENCE [LARGE SCALE GENOMIC DNA]</scope>
    <source>
        <strain evidence="2">CBS 568.67</strain>
    </source>
</reference>
<evidence type="ECO:0000313" key="3">
    <source>
        <dbReference type="Proteomes" id="UP000332933"/>
    </source>
</evidence>
<dbReference type="Proteomes" id="UP000332933">
    <property type="component" value="Unassembled WGS sequence"/>
</dbReference>
<proteinExistence type="predicted"/>
<gene>
    <name evidence="2" type="primary">Aste57867_8957</name>
    <name evidence="1" type="ORF">As57867_008922</name>
    <name evidence="2" type="ORF">ASTE57867_8957</name>
</gene>
<evidence type="ECO:0000313" key="1">
    <source>
        <dbReference type="EMBL" id="KAF0700518.1"/>
    </source>
</evidence>
<reference evidence="1" key="2">
    <citation type="submission" date="2019-06" db="EMBL/GenBank/DDBJ databases">
        <title>Genomics analysis of Aphanomyces spp. identifies a new class of oomycete effector associated with host adaptation.</title>
        <authorList>
            <person name="Gaulin E."/>
        </authorList>
    </citation>
    <scope>NUCLEOTIDE SEQUENCE</scope>
    <source>
        <strain evidence="1">CBS 578.67</strain>
    </source>
</reference>
<dbReference type="PANTHER" id="PTHR11439:SF467">
    <property type="entry name" value="INTEGRASE CATALYTIC DOMAIN-CONTAINING PROTEIN"/>
    <property type="match status" value="1"/>
</dbReference>
<evidence type="ECO:0000313" key="2">
    <source>
        <dbReference type="EMBL" id="VFT85841.1"/>
    </source>
</evidence>
<dbReference type="EMBL" id="VJMH01005119">
    <property type="protein sequence ID" value="KAF0700518.1"/>
    <property type="molecule type" value="Genomic_DNA"/>
</dbReference>
<protein>
    <submittedName>
        <fullName evidence="2">Aste57867_8957 protein</fullName>
    </submittedName>
</protein>
<accession>A0A485KLT6</accession>
<dbReference type="OrthoDB" id="107090at2759"/>
<sequence length="220" mass="24610">MADKPYRSVVDSIMYLMISTRPRLAFVVQQSQFLTNPGPAYWQAARRALRYIRGTIDYGLVLVGDHDIATPLHAYADSDYANCVDTRRCVGGFVTFYDNSEISWVAKRLRCVVLSTTEAELMILCSLAQECLYILQTAGDMGRTITAVIPLYEDNHSTIQILNNSGPMDAQNTSMCVTILSMISSNNKRCMSSTLILDTKSRISLPNNLSPRRSVFCEVK</sequence>
<dbReference type="AlphaFoldDB" id="A0A485KLT6"/>
<dbReference type="CDD" id="cd09272">
    <property type="entry name" value="RNase_HI_RT_Ty1"/>
    <property type="match status" value="1"/>
</dbReference>
<keyword evidence="3" id="KW-1185">Reference proteome</keyword>